<accession>A0ABR7XB89</accession>
<comment type="caution">
    <text evidence="1">The sequence shown here is derived from an EMBL/GenBank/DDBJ whole genome shotgun (WGS) entry which is preliminary data.</text>
</comment>
<protein>
    <submittedName>
        <fullName evidence="1">Uncharacterized protein</fullName>
    </submittedName>
</protein>
<dbReference type="RefSeq" id="WP_191177240.1">
    <property type="nucleotide sequence ID" value="NZ_JACWMW010000005.1"/>
</dbReference>
<dbReference type="Proteomes" id="UP000618754">
    <property type="component" value="Unassembled WGS sequence"/>
</dbReference>
<name>A0ABR7XB89_9SPHI</name>
<organism evidence="1 2">
    <name type="scientific">Mucilaginibacter rigui</name>
    <dbReference type="NCBI Taxonomy" id="534635"/>
    <lineage>
        <taxon>Bacteria</taxon>
        <taxon>Pseudomonadati</taxon>
        <taxon>Bacteroidota</taxon>
        <taxon>Sphingobacteriia</taxon>
        <taxon>Sphingobacteriales</taxon>
        <taxon>Sphingobacteriaceae</taxon>
        <taxon>Mucilaginibacter</taxon>
    </lineage>
</organism>
<sequence>MKVLITSATSAQAHKLKNSLINDEVVLGDFTEMPAFMGILKLPNPATDTYAHEMLTLALDNNIDAIYLLNAQEAAVLLLSEQLFKEYNITLINGHDNL</sequence>
<dbReference type="Gene3D" id="3.40.50.20">
    <property type="match status" value="1"/>
</dbReference>
<proteinExistence type="predicted"/>
<gene>
    <name evidence="1" type="ORF">IDJ75_19060</name>
</gene>
<evidence type="ECO:0000313" key="1">
    <source>
        <dbReference type="EMBL" id="MBD1387395.1"/>
    </source>
</evidence>
<keyword evidence="2" id="KW-1185">Reference proteome</keyword>
<reference evidence="1 2" key="1">
    <citation type="submission" date="2020-09" db="EMBL/GenBank/DDBJ databases">
        <title>Novel species of Mucilaginibacter isolated from a glacier on the Tibetan Plateau.</title>
        <authorList>
            <person name="Liu Q."/>
            <person name="Xin Y.-H."/>
        </authorList>
    </citation>
    <scope>NUCLEOTIDE SEQUENCE [LARGE SCALE GENOMIC DNA]</scope>
    <source>
        <strain evidence="1 2">CGMCC 1.13878</strain>
    </source>
</reference>
<evidence type="ECO:0000313" key="2">
    <source>
        <dbReference type="Proteomes" id="UP000618754"/>
    </source>
</evidence>
<dbReference type="EMBL" id="JACWMW010000005">
    <property type="protein sequence ID" value="MBD1387395.1"/>
    <property type="molecule type" value="Genomic_DNA"/>
</dbReference>